<protein>
    <recommendedName>
        <fullName evidence="4">Transmembrane protein</fullName>
    </recommendedName>
</protein>
<reference evidence="2" key="1">
    <citation type="submission" date="2023-05" db="EMBL/GenBank/DDBJ databases">
        <title>Nepenthes gracilis genome sequencing.</title>
        <authorList>
            <person name="Fukushima K."/>
        </authorList>
    </citation>
    <scope>NUCLEOTIDE SEQUENCE</scope>
    <source>
        <strain evidence="2">SING2019-196</strain>
    </source>
</reference>
<evidence type="ECO:0008006" key="4">
    <source>
        <dbReference type="Google" id="ProtNLM"/>
    </source>
</evidence>
<evidence type="ECO:0000313" key="2">
    <source>
        <dbReference type="EMBL" id="GMH03494.1"/>
    </source>
</evidence>
<evidence type="ECO:0000313" key="3">
    <source>
        <dbReference type="Proteomes" id="UP001279734"/>
    </source>
</evidence>
<organism evidence="2 3">
    <name type="scientific">Nepenthes gracilis</name>
    <name type="common">Slender pitcher plant</name>
    <dbReference type="NCBI Taxonomy" id="150966"/>
    <lineage>
        <taxon>Eukaryota</taxon>
        <taxon>Viridiplantae</taxon>
        <taxon>Streptophyta</taxon>
        <taxon>Embryophyta</taxon>
        <taxon>Tracheophyta</taxon>
        <taxon>Spermatophyta</taxon>
        <taxon>Magnoliopsida</taxon>
        <taxon>eudicotyledons</taxon>
        <taxon>Gunneridae</taxon>
        <taxon>Pentapetalae</taxon>
        <taxon>Caryophyllales</taxon>
        <taxon>Nepenthaceae</taxon>
        <taxon>Nepenthes</taxon>
    </lineage>
</organism>
<feature type="transmembrane region" description="Helical" evidence="1">
    <location>
        <begin position="106"/>
        <end position="125"/>
    </location>
</feature>
<keyword evidence="1" id="KW-0812">Transmembrane</keyword>
<keyword evidence="3" id="KW-1185">Reference proteome</keyword>
<dbReference type="Proteomes" id="UP001279734">
    <property type="component" value="Unassembled WGS sequence"/>
</dbReference>
<name>A0AAD3XG74_NEPGR</name>
<gene>
    <name evidence="2" type="ORF">Nepgr_005333</name>
</gene>
<accession>A0AAD3XG74</accession>
<dbReference type="AlphaFoldDB" id="A0AAD3XG74"/>
<keyword evidence="1" id="KW-0472">Membrane</keyword>
<feature type="transmembrane region" description="Helical" evidence="1">
    <location>
        <begin position="145"/>
        <end position="167"/>
    </location>
</feature>
<feature type="transmembrane region" description="Helical" evidence="1">
    <location>
        <begin position="81"/>
        <end position="99"/>
    </location>
</feature>
<proteinExistence type="predicted"/>
<keyword evidence="1" id="KW-1133">Transmembrane helix</keyword>
<feature type="transmembrane region" description="Helical" evidence="1">
    <location>
        <begin position="15"/>
        <end position="35"/>
    </location>
</feature>
<sequence length="177" mass="19117">MGCCTVGGWGSRSVVMLHLLVHVRLWTLFGIVFALCKVVVYYLLRCSILNVFGYVALYALAVVGGEDACIPQSLPKSPNVVTIRGWFGGFLFVLDFLNMQRDPVAFDLRTAACCLAVAVAGNAFWWNCRRGWSHGCSLIPQLLQLAGVALAPNAGVLSGWISIAVLIGNGPVMLLRC</sequence>
<comment type="caution">
    <text evidence="2">The sequence shown here is derived from an EMBL/GenBank/DDBJ whole genome shotgun (WGS) entry which is preliminary data.</text>
</comment>
<evidence type="ECO:0000256" key="1">
    <source>
        <dbReference type="SAM" id="Phobius"/>
    </source>
</evidence>
<dbReference type="EMBL" id="BSYO01000004">
    <property type="protein sequence ID" value="GMH03494.1"/>
    <property type="molecule type" value="Genomic_DNA"/>
</dbReference>
<feature type="transmembrane region" description="Helical" evidence="1">
    <location>
        <begin position="42"/>
        <end position="61"/>
    </location>
</feature>